<organism evidence="10 11">
    <name type="scientific">Penicillium citrinum</name>
    <dbReference type="NCBI Taxonomy" id="5077"/>
    <lineage>
        <taxon>Eukaryota</taxon>
        <taxon>Fungi</taxon>
        <taxon>Dikarya</taxon>
        <taxon>Ascomycota</taxon>
        <taxon>Pezizomycotina</taxon>
        <taxon>Eurotiomycetes</taxon>
        <taxon>Eurotiomycetidae</taxon>
        <taxon>Eurotiales</taxon>
        <taxon>Aspergillaceae</taxon>
        <taxon>Penicillium</taxon>
    </lineage>
</organism>
<feature type="site" description="Transition state stabilizer" evidence="6">
    <location>
        <position position="108"/>
    </location>
</feature>
<feature type="region of interest" description="Disordered" evidence="8">
    <location>
        <begin position="1"/>
        <end position="24"/>
    </location>
</feature>
<evidence type="ECO:0000259" key="9">
    <source>
        <dbReference type="PROSITE" id="PS52048"/>
    </source>
</evidence>
<dbReference type="InterPro" id="IPR001578">
    <property type="entry name" value="Peptidase_C12_UCH"/>
</dbReference>
<keyword evidence="3 6" id="KW-0833">Ubl conjugation pathway</keyword>
<keyword evidence="11" id="KW-1185">Reference proteome</keyword>
<keyword evidence="4 6" id="KW-0378">Hydrolase</keyword>
<name>A0A9W9P1C9_PENCI</name>
<protein>
    <recommendedName>
        <fullName evidence="7">Ubiquitin carboxyl-terminal hydrolase</fullName>
        <ecNumber evidence="7">3.4.19.12</ecNumber>
    </recommendedName>
</protein>
<dbReference type="PROSITE" id="PS52048">
    <property type="entry name" value="UCH_DOMAIN"/>
    <property type="match status" value="1"/>
</dbReference>
<reference evidence="10" key="1">
    <citation type="submission" date="2022-11" db="EMBL/GenBank/DDBJ databases">
        <authorList>
            <person name="Petersen C."/>
        </authorList>
    </citation>
    <scope>NUCLEOTIDE SEQUENCE</scope>
    <source>
        <strain evidence="10">IBT 23319</strain>
    </source>
</reference>
<feature type="region of interest" description="Disordered" evidence="8">
    <location>
        <begin position="357"/>
        <end position="382"/>
    </location>
</feature>
<accession>A0A9W9P1C9</accession>
<evidence type="ECO:0000256" key="8">
    <source>
        <dbReference type="SAM" id="MobiDB-lite"/>
    </source>
</evidence>
<dbReference type="AlphaFoldDB" id="A0A9W9P1C9"/>
<dbReference type="EMBL" id="JAPQKT010000004">
    <property type="protein sequence ID" value="KAJ5233471.1"/>
    <property type="molecule type" value="Genomic_DNA"/>
</dbReference>
<sequence length="406" mass="46383">MGPSKRRRVADSTEEDSSNSICQPATHQEKEKWNGFCEIESEPALFNVMLRDFGVKGVQVQEVVSFDDELMAFMNKPIYGLIFLFRWREDDFEKQEATCPEGLWFANQTASNACASVALLNIVNNIPDIDLGENLQHFKEFTMPFTPALRGDAINNFEFVKRIHNSFARKMDILNSDLHLKEEAKSKKRSKAQDSDDEDATFHFIAFLPAMGQVWKLDGLERQPQAIGEFPAGEDWFEVAKPNILDRMAAYEEEQIEFSILALVRDPLPELIQQLAVNVRRLEIINEHLMTHDGRDDDSHAQARMSVDTLEDTVLGPDASLGLTRTMIDKAVVPEELSREQSLTVLTKRQEETAKAQVALRSRVREEQQTRNADEDHATGRRYDYGPAVRTWLRSLARKQQLAELL</sequence>
<dbReference type="PANTHER" id="PTHR10589:SF29">
    <property type="entry name" value="UBIQUITIN CARBOXYL-TERMINAL HYDROLASE"/>
    <property type="match status" value="1"/>
</dbReference>
<feature type="site" description="Important for enzyme activity" evidence="6">
    <location>
        <position position="218"/>
    </location>
</feature>
<dbReference type="GO" id="GO:0004843">
    <property type="term" value="F:cysteine-type deubiquitinase activity"/>
    <property type="evidence" value="ECO:0007669"/>
    <property type="project" value="UniProtKB-UniRule"/>
</dbReference>
<dbReference type="PRINTS" id="PR00707">
    <property type="entry name" value="UBCTHYDRLASE"/>
</dbReference>
<evidence type="ECO:0000256" key="3">
    <source>
        <dbReference type="ARBA" id="ARBA00022786"/>
    </source>
</evidence>
<gene>
    <name evidence="10" type="ORF">N7469_005237</name>
</gene>
<dbReference type="InterPro" id="IPR038765">
    <property type="entry name" value="Papain-like_cys_pep_sf"/>
</dbReference>
<evidence type="ECO:0000256" key="7">
    <source>
        <dbReference type="RuleBase" id="RU361215"/>
    </source>
</evidence>
<feature type="compositionally biased region" description="Basic and acidic residues" evidence="8">
    <location>
        <begin position="363"/>
        <end position="382"/>
    </location>
</feature>
<proteinExistence type="inferred from homology"/>
<evidence type="ECO:0000313" key="10">
    <source>
        <dbReference type="EMBL" id="KAJ5233471.1"/>
    </source>
</evidence>
<evidence type="ECO:0000256" key="4">
    <source>
        <dbReference type="ARBA" id="ARBA00022801"/>
    </source>
</evidence>
<comment type="similarity">
    <text evidence="6 7">Belongs to the peptidase C12 family.</text>
</comment>
<dbReference type="OrthoDB" id="1924260at2759"/>
<feature type="domain" description="UCH catalytic" evidence="9">
    <location>
        <begin position="35"/>
        <end position="265"/>
    </location>
</feature>
<dbReference type="GO" id="GO:0005737">
    <property type="term" value="C:cytoplasm"/>
    <property type="evidence" value="ECO:0007669"/>
    <property type="project" value="TreeGrafter"/>
</dbReference>
<dbReference type="GO" id="GO:0016579">
    <property type="term" value="P:protein deubiquitination"/>
    <property type="evidence" value="ECO:0007669"/>
    <property type="project" value="TreeGrafter"/>
</dbReference>
<dbReference type="GO" id="GO:0006511">
    <property type="term" value="P:ubiquitin-dependent protein catabolic process"/>
    <property type="evidence" value="ECO:0007669"/>
    <property type="project" value="UniProtKB-UniRule"/>
</dbReference>
<evidence type="ECO:0000256" key="5">
    <source>
        <dbReference type="ARBA" id="ARBA00022807"/>
    </source>
</evidence>
<dbReference type="GeneID" id="81383324"/>
<feature type="active site" description="Nucleophile" evidence="6">
    <location>
        <position position="114"/>
    </location>
</feature>
<dbReference type="Pfam" id="PF01088">
    <property type="entry name" value="Peptidase_C12"/>
    <property type="match status" value="1"/>
</dbReference>
<dbReference type="Gene3D" id="3.40.532.10">
    <property type="entry name" value="Peptidase C12, ubiquitin carboxyl-terminal hydrolase"/>
    <property type="match status" value="1"/>
</dbReference>
<dbReference type="FunFam" id="3.40.532.10:FF:000010">
    <property type="entry name" value="Ubiquitin carboxyl-terminal hydrolase"/>
    <property type="match status" value="1"/>
</dbReference>
<dbReference type="PANTHER" id="PTHR10589">
    <property type="entry name" value="UBIQUITIN CARBOXYL-TERMINAL HYDROLASE"/>
    <property type="match status" value="1"/>
</dbReference>
<dbReference type="Proteomes" id="UP001147733">
    <property type="component" value="Unassembled WGS sequence"/>
</dbReference>
<comment type="catalytic activity">
    <reaction evidence="1 6 7">
        <text>Thiol-dependent hydrolysis of ester, thioester, amide, peptide and isopeptide bonds formed by the C-terminal Gly of ubiquitin (a 76-residue protein attached to proteins as an intracellular targeting signal).</text>
        <dbReference type="EC" id="3.4.19.12"/>
    </reaction>
</comment>
<reference evidence="10" key="2">
    <citation type="journal article" date="2023" name="IMA Fungus">
        <title>Comparative genomic study of the Penicillium genus elucidates a diverse pangenome and 15 lateral gene transfer events.</title>
        <authorList>
            <person name="Petersen C."/>
            <person name="Sorensen T."/>
            <person name="Nielsen M.R."/>
            <person name="Sondergaard T.E."/>
            <person name="Sorensen J.L."/>
            <person name="Fitzpatrick D.A."/>
            <person name="Frisvad J.C."/>
            <person name="Nielsen K.L."/>
        </authorList>
    </citation>
    <scope>NUCLEOTIDE SEQUENCE</scope>
    <source>
        <strain evidence="10">IBT 23319</strain>
    </source>
</reference>
<dbReference type="RefSeq" id="XP_056500971.1">
    <property type="nucleotide sequence ID" value="XM_056644157.1"/>
</dbReference>
<dbReference type="PROSITE" id="PS52049">
    <property type="entry name" value="ULD"/>
    <property type="match status" value="1"/>
</dbReference>
<dbReference type="EC" id="3.4.19.12" evidence="7"/>
<feature type="active site" description="Proton donor" evidence="6">
    <location>
        <position position="203"/>
    </location>
</feature>
<dbReference type="SUPFAM" id="SSF54001">
    <property type="entry name" value="Cysteine proteinases"/>
    <property type="match status" value="1"/>
</dbReference>
<dbReference type="InterPro" id="IPR036959">
    <property type="entry name" value="Peptidase_C12_UCH_sf"/>
</dbReference>
<keyword evidence="5 6" id="KW-0788">Thiol protease</keyword>
<keyword evidence="2 6" id="KW-0645">Protease</keyword>
<dbReference type="CDD" id="cd09617">
    <property type="entry name" value="Peptidase_C12_UCH37_BAP1"/>
    <property type="match status" value="1"/>
</dbReference>
<evidence type="ECO:0000313" key="11">
    <source>
        <dbReference type="Proteomes" id="UP001147733"/>
    </source>
</evidence>
<evidence type="ECO:0000256" key="1">
    <source>
        <dbReference type="ARBA" id="ARBA00000707"/>
    </source>
</evidence>
<evidence type="ECO:0000256" key="6">
    <source>
        <dbReference type="PROSITE-ProRule" id="PRU01393"/>
    </source>
</evidence>
<evidence type="ECO:0000256" key="2">
    <source>
        <dbReference type="ARBA" id="ARBA00022670"/>
    </source>
</evidence>
<comment type="caution">
    <text evidence="10">The sequence shown here is derived from an EMBL/GenBank/DDBJ whole genome shotgun (WGS) entry which is preliminary data.</text>
</comment>